<gene>
    <name evidence="2" type="ORF">BJ212DRAFT_1468896</name>
</gene>
<keyword evidence="3" id="KW-1185">Reference proteome</keyword>
<dbReference type="EMBL" id="JABBWG010000051">
    <property type="protein sequence ID" value="KAG1805708.1"/>
    <property type="molecule type" value="Genomic_DNA"/>
</dbReference>
<reference evidence="2" key="1">
    <citation type="journal article" date="2020" name="New Phytol.">
        <title>Comparative genomics reveals dynamic genome evolution in host specialist ectomycorrhizal fungi.</title>
        <authorList>
            <person name="Lofgren L.A."/>
            <person name="Nguyen N.H."/>
            <person name="Vilgalys R."/>
            <person name="Ruytinx J."/>
            <person name="Liao H.L."/>
            <person name="Branco S."/>
            <person name="Kuo A."/>
            <person name="LaButti K."/>
            <person name="Lipzen A."/>
            <person name="Andreopoulos W."/>
            <person name="Pangilinan J."/>
            <person name="Riley R."/>
            <person name="Hundley H."/>
            <person name="Na H."/>
            <person name="Barry K."/>
            <person name="Grigoriev I.V."/>
            <person name="Stajich J.E."/>
            <person name="Kennedy P.G."/>
        </authorList>
    </citation>
    <scope>NUCLEOTIDE SEQUENCE</scope>
    <source>
        <strain evidence="2">MN1</strain>
    </source>
</reference>
<dbReference type="RefSeq" id="XP_041187406.1">
    <property type="nucleotide sequence ID" value="XM_041339000.1"/>
</dbReference>
<feature type="region of interest" description="Disordered" evidence="1">
    <location>
        <begin position="268"/>
        <end position="306"/>
    </location>
</feature>
<name>A0A9P7DXT9_9AGAM</name>
<evidence type="ECO:0000313" key="2">
    <source>
        <dbReference type="EMBL" id="KAG1805708.1"/>
    </source>
</evidence>
<sequence>MPYKHPVDINTGHFDLDVSGVAGFFGGEEAISAMETIHLYKYRKWMGWYNSPGSWNVGKRFGMLANSRFWDGLFPGPNEDPAKFFELDGKQGPKYVASRSGSILEHTGHLAYLIMQTCKEEPGVQVKGRVTKRNKVTLIQTQLIFEESATKEKLPVRTIPHHGGRHTCVAILPIVVSFATCALCGWTYDWFCCSMILLGIISSGMSSLVIGSASLELRGVKPAPTAPPGDGMLMDGDNIVLLLGKEENVATITRGKFTLNYEPWVKKRSRKEKRKRPVPGKESTNSNRRSDTEAGLQNHSLDRGPNQEAVPIKDEYAAIGLCSLLLVIQLLAQLLLIPQGTFLGQIMFLSSFAASWAYNLYLSSIDKEYIQEQLLLKILNLDERHMQTYSLGTRTTAAVFACLMLQPPGVYAESEWKRLGFEPEGIIRKFIPNNTPVWITWREKVLGVMRDRKVRSRDTCYDLLQMSDEEKDMFESNDQNLLEHLLEDARTAYDLAMSEQIWLGSGMEYPVGDQ</sequence>
<evidence type="ECO:0000313" key="3">
    <source>
        <dbReference type="Proteomes" id="UP000807769"/>
    </source>
</evidence>
<accession>A0A9P7DXT9</accession>
<comment type="caution">
    <text evidence="2">The sequence shown here is derived from an EMBL/GenBank/DDBJ whole genome shotgun (WGS) entry which is preliminary data.</text>
</comment>
<dbReference type="AlphaFoldDB" id="A0A9P7DXT9"/>
<protein>
    <submittedName>
        <fullName evidence="2">Uncharacterized protein</fullName>
    </submittedName>
</protein>
<proteinExistence type="predicted"/>
<dbReference type="GeneID" id="64633016"/>
<evidence type="ECO:0000256" key="1">
    <source>
        <dbReference type="SAM" id="MobiDB-lite"/>
    </source>
</evidence>
<dbReference type="OrthoDB" id="2627220at2759"/>
<feature type="compositionally biased region" description="Basic residues" evidence="1">
    <location>
        <begin position="268"/>
        <end position="278"/>
    </location>
</feature>
<organism evidence="2 3">
    <name type="scientific">Suillus subaureus</name>
    <dbReference type="NCBI Taxonomy" id="48587"/>
    <lineage>
        <taxon>Eukaryota</taxon>
        <taxon>Fungi</taxon>
        <taxon>Dikarya</taxon>
        <taxon>Basidiomycota</taxon>
        <taxon>Agaricomycotina</taxon>
        <taxon>Agaricomycetes</taxon>
        <taxon>Agaricomycetidae</taxon>
        <taxon>Boletales</taxon>
        <taxon>Suillineae</taxon>
        <taxon>Suillaceae</taxon>
        <taxon>Suillus</taxon>
    </lineage>
</organism>
<dbReference type="Proteomes" id="UP000807769">
    <property type="component" value="Unassembled WGS sequence"/>
</dbReference>